<organism evidence="2">
    <name type="scientific">Brassica oleracea</name>
    <name type="common">Wild cabbage</name>
    <dbReference type="NCBI Taxonomy" id="3712"/>
    <lineage>
        <taxon>Eukaryota</taxon>
        <taxon>Viridiplantae</taxon>
        <taxon>Streptophyta</taxon>
        <taxon>Embryophyta</taxon>
        <taxon>Tracheophyta</taxon>
        <taxon>Spermatophyta</taxon>
        <taxon>Magnoliopsida</taxon>
        <taxon>eudicotyledons</taxon>
        <taxon>Gunneridae</taxon>
        <taxon>Pentapetalae</taxon>
        <taxon>rosids</taxon>
        <taxon>malvids</taxon>
        <taxon>Brassicales</taxon>
        <taxon>Brassicaceae</taxon>
        <taxon>Brassiceae</taxon>
        <taxon>Brassica</taxon>
    </lineage>
</organism>
<feature type="region of interest" description="Disordered" evidence="1">
    <location>
        <begin position="1"/>
        <end position="91"/>
    </location>
</feature>
<reference evidence="2" key="1">
    <citation type="submission" date="2018-11" db="EMBL/GenBank/DDBJ databases">
        <authorList>
            <consortium name="Genoscope - CEA"/>
            <person name="William W."/>
        </authorList>
    </citation>
    <scope>NUCLEOTIDE SEQUENCE</scope>
</reference>
<protein>
    <submittedName>
        <fullName evidence="2">Uncharacterized protein</fullName>
    </submittedName>
</protein>
<dbReference type="EMBL" id="LR031874">
    <property type="protein sequence ID" value="VDD26978.1"/>
    <property type="molecule type" value="Genomic_DNA"/>
</dbReference>
<gene>
    <name evidence="2" type="ORF">BOLC2T11993H</name>
</gene>
<name>A0A3P6DKK4_BRAOL</name>
<evidence type="ECO:0000313" key="2">
    <source>
        <dbReference type="EMBL" id="VDD26978.1"/>
    </source>
</evidence>
<accession>A0A3P6DKK4</accession>
<proteinExistence type="predicted"/>
<evidence type="ECO:0000256" key="1">
    <source>
        <dbReference type="SAM" id="MobiDB-lite"/>
    </source>
</evidence>
<sequence length="91" mass="10401">MQLGLKWASHGSSLRQPVHRRNRSLQPPPFPANLADIHRSSRKKSKQSTDSVGRRVHLWYPVPERNGGVSTAPYTRRRSGGLAQWARRHQV</sequence>
<dbReference type="AlphaFoldDB" id="A0A3P6DKK4"/>